<evidence type="ECO:0000313" key="2">
    <source>
        <dbReference type="Proteomes" id="UP000092993"/>
    </source>
</evidence>
<name>A0A1C7MA15_GRIFR</name>
<reference evidence="1 2" key="1">
    <citation type="submission" date="2016-03" db="EMBL/GenBank/DDBJ databases">
        <title>Whole genome sequencing of Grifola frondosa 9006-11.</title>
        <authorList>
            <person name="Min B."/>
            <person name="Park H."/>
            <person name="Kim J.-G."/>
            <person name="Cho H."/>
            <person name="Oh Y.-L."/>
            <person name="Kong W.-S."/>
            <person name="Choi I.-G."/>
        </authorList>
    </citation>
    <scope>NUCLEOTIDE SEQUENCE [LARGE SCALE GENOMIC DNA]</scope>
    <source>
        <strain evidence="1 2">9006-11</strain>
    </source>
</reference>
<dbReference type="EMBL" id="LUGG01000010">
    <property type="protein sequence ID" value="OBZ71864.1"/>
    <property type="molecule type" value="Genomic_DNA"/>
</dbReference>
<sequence length="150" mass="16824">MTPEQIEAVESIKPGIVAQTEQVIALGRDGLEDLSPEIETVQSWYQRYNVFNSVCAEFLTIEKKILMQNTDFAETTKTYRRRVKGEQDHAQDLNRAPAASAAMMYDLTRLLHNAVAFTIETLRPTIAQAALRDQQLQAPEANSYPIIGIA</sequence>
<comment type="caution">
    <text evidence="1">The sequence shown here is derived from an EMBL/GenBank/DDBJ whole genome shotgun (WGS) entry which is preliminary data.</text>
</comment>
<gene>
    <name evidence="1" type="ORF">A0H81_08238</name>
</gene>
<accession>A0A1C7MA15</accession>
<organism evidence="1 2">
    <name type="scientific">Grifola frondosa</name>
    <name type="common">Maitake</name>
    <name type="synonym">Polyporus frondosus</name>
    <dbReference type="NCBI Taxonomy" id="5627"/>
    <lineage>
        <taxon>Eukaryota</taxon>
        <taxon>Fungi</taxon>
        <taxon>Dikarya</taxon>
        <taxon>Basidiomycota</taxon>
        <taxon>Agaricomycotina</taxon>
        <taxon>Agaricomycetes</taxon>
        <taxon>Polyporales</taxon>
        <taxon>Grifolaceae</taxon>
        <taxon>Grifola</taxon>
    </lineage>
</organism>
<dbReference type="AlphaFoldDB" id="A0A1C7MA15"/>
<dbReference type="Proteomes" id="UP000092993">
    <property type="component" value="Unassembled WGS sequence"/>
</dbReference>
<keyword evidence="2" id="KW-1185">Reference proteome</keyword>
<proteinExistence type="predicted"/>
<evidence type="ECO:0000313" key="1">
    <source>
        <dbReference type="EMBL" id="OBZ71864.1"/>
    </source>
</evidence>
<protein>
    <submittedName>
        <fullName evidence="1">Uncharacterized protein</fullName>
    </submittedName>
</protein>